<evidence type="ECO:0000313" key="3">
    <source>
        <dbReference type="WBParaSite" id="GPUH_0002642701-mRNA-1"/>
    </source>
</evidence>
<gene>
    <name evidence="1" type="ORF">GPUH_LOCUS26397</name>
</gene>
<evidence type="ECO:0000313" key="2">
    <source>
        <dbReference type="Proteomes" id="UP000271098"/>
    </source>
</evidence>
<evidence type="ECO:0000313" key="1">
    <source>
        <dbReference type="EMBL" id="VDN45500.1"/>
    </source>
</evidence>
<name>A0A183EZK6_9BILA</name>
<keyword evidence="2" id="KW-1185">Reference proteome</keyword>
<reference evidence="1 2" key="2">
    <citation type="submission" date="2018-11" db="EMBL/GenBank/DDBJ databases">
        <authorList>
            <consortium name="Pathogen Informatics"/>
        </authorList>
    </citation>
    <scope>NUCLEOTIDE SEQUENCE [LARGE SCALE GENOMIC DNA]</scope>
</reference>
<reference evidence="3" key="1">
    <citation type="submission" date="2016-06" db="UniProtKB">
        <authorList>
            <consortium name="WormBaseParasite"/>
        </authorList>
    </citation>
    <scope>IDENTIFICATION</scope>
</reference>
<dbReference type="EMBL" id="UYRT01110536">
    <property type="protein sequence ID" value="VDN45500.1"/>
    <property type="molecule type" value="Genomic_DNA"/>
</dbReference>
<dbReference type="AlphaFoldDB" id="A0A183EZK6"/>
<protein>
    <submittedName>
        <fullName evidence="3">NR LBD domain-containing protein</fullName>
    </submittedName>
</protein>
<organism evidence="3">
    <name type="scientific">Gongylonema pulchrum</name>
    <dbReference type="NCBI Taxonomy" id="637853"/>
    <lineage>
        <taxon>Eukaryota</taxon>
        <taxon>Metazoa</taxon>
        <taxon>Ecdysozoa</taxon>
        <taxon>Nematoda</taxon>
        <taxon>Chromadorea</taxon>
        <taxon>Rhabditida</taxon>
        <taxon>Spirurina</taxon>
        <taxon>Spiruromorpha</taxon>
        <taxon>Spiruroidea</taxon>
        <taxon>Gongylonematidae</taxon>
        <taxon>Gongylonema</taxon>
    </lineage>
</organism>
<sequence length="108" mass="12472">MTVLNWCLLALEYSLKEENDRSTQALIRLPLPRCFQSHPAVLTLVSVFEGFRMTKKVDQMADSFFELAEILEFPYPKMFEDMIRASLLIMLDAKESLGEELVASQAFY</sequence>
<dbReference type="WBParaSite" id="GPUH_0002642701-mRNA-1">
    <property type="protein sequence ID" value="GPUH_0002642701-mRNA-1"/>
    <property type="gene ID" value="GPUH_0002642701"/>
</dbReference>
<proteinExistence type="predicted"/>
<dbReference type="Proteomes" id="UP000271098">
    <property type="component" value="Unassembled WGS sequence"/>
</dbReference>
<accession>A0A183EZK6</accession>